<dbReference type="RefSeq" id="WP_054846813.1">
    <property type="nucleotide sequence ID" value="NZ_AP018929.1"/>
</dbReference>
<dbReference type="Proteomes" id="UP000325030">
    <property type="component" value="Chromosome"/>
</dbReference>
<protein>
    <submittedName>
        <fullName evidence="1">Uncharacterized protein</fullName>
    </submittedName>
</protein>
<evidence type="ECO:0000313" key="4">
    <source>
        <dbReference type="Proteomes" id="UP000325030"/>
    </source>
</evidence>
<sequence length="109" mass="12637">MSLTEMVSKANSPVEGKEKDLVFLISMLDKEDKIEFVRTFESDFWSLVENKMLTKTAVYKFLSGYAPSDERILRIVEADGEARKWLIERVKEKAKKALQIISEMEAEEE</sequence>
<keyword evidence="3" id="KW-1185">Reference proteome</keyword>
<reference evidence="1 3" key="2">
    <citation type="journal article" date="2020" name="Int. J. Syst. Evol. Microbiol.">
        <title>Sulfuracidifex tepidarius gen. nov., sp. nov. and transfer of Sulfolobus metallicus Huber and Stetter 1992 to the genus Sulfuracidifex as Sulfuracidifex metallicus comb. nov.</title>
        <authorList>
            <person name="Itoh T."/>
            <person name="Miura T."/>
            <person name="Sakai H.D."/>
            <person name="Kato S."/>
            <person name="Ohkuma M."/>
            <person name="Takashina T."/>
        </authorList>
    </citation>
    <scope>NUCLEOTIDE SEQUENCE [LARGE SCALE GENOMIC DNA]</scope>
    <source>
        <strain evidence="1 3">IC-006</strain>
        <strain evidence="2">IC-007</strain>
    </source>
</reference>
<dbReference type="Proteomes" id="UP000322983">
    <property type="component" value="Chromosome"/>
</dbReference>
<accession>A0A510E307</accession>
<reference evidence="4" key="1">
    <citation type="submission" date="2018-09" db="EMBL/GenBank/DDBJ databases">
        <title>Complete Genome Sequencing of Sulfolobus sp. JCM 16834.</title>
        <authorList>
            <person name="Kato S."/>
            <person name="Itoh T."/>
            <person name="Ohkuma M."/>
        </authorList>
    </citation>
    <scope>NUCLEOTIDE SEQUENCE [LARGE SCALE GENOMIC DNA]</scope>
    <source>
        <strain evidence="4">IC-007</strain>
    </source>
</reference>
<evidence type="ECO:0000313" key="2">
    <source>
        <dbReference type="EMBL" id="BBG26876.1"/>
    </source>
</evidence>
<organism evidence="1 3">
    <name type="scientific">Sulfuracidifex tepidarius</name>
    <dbReference type="NCBI Taxonomy" id="1294262"/>
    <lineage>
        <taxon>Archaea</taxon>
        <taxon>Thermoproteota</taxon>
        <taxon>Thermoprotei</taxon>
        <taxon>Sulfolobales</taxon>
        <taxon>Sulfolobaceae</taxon>
        <taxon>Sulfuracidifex</taxon>
    </lineage>
</organism>
<evidence type="ECO:0000313" key="1">
    <source>
        <dbReference type="EMBL" id="BBG24120.1"/>
    </source>
</evidence>
<dbReference type="GeneID" id="41717738"/>
<dbReference type="AlphaFoldDB" id="A0A510DVR9"/>
<dbReference type="EMBL" id="AP018930">
    <property type="protein sequence ID" value="BBG26876.1"/>
    <property type="molecule type" value="Genomic_DNA"/>
</dbReference>
<name>A0A510DVR9_9CREN</name>
<dbReference type="OrthoDB" id="43761at2157"/>
<dbReference type="STRING" id="1294262.GCA_001316085_02955"/>
<dbReference type="EMBL" id="AP018929">
    <property type="protein sequence ID" value="BBG24120.1"/>
    <property type="molecule type" value="Genomic_DNA"/>
</dbReference>
<evidence type="ECO:0000313" key="3">
    <source>
        <dbReference type="Proteomes" id="UP000322983"/>
    </source>
</evidence>
<accession>A0A510DVR9</accession>
<gene>
    <name evidence="1" type="ORF">IC006_1422</name>
    <name evidence="2" type="ORF">IC007_1398</name>
</gene>
<dbReference type="KEGG" id="step:IC006_1422"/>
<proteinExistence type="predicted"/>